<accession>A0A662D651</accession>
<name>A0A662D651_UNCAE</name>
<evidence type="ECO:0000313" key="2">
    <source>
        <dbReference type="Proteomes" id="UP000277457"/>
    </source>
</evidence>
<protein>
    <recommendedName>
        <fullName evidence="3">Nucleotidyltransferase family protein</fullName>
    </recommendedName>
</protein>
<dbReference type="InterPro" id="IPR039498">
    <property type="entry name" value="NTP_transf_5"/>
</dbReference>
<reference evidence="1 2" key="1">
    <citation type="submission" date="2018-06" db="EMBL/GenBank/DDBJ databases">
        <title>Extensive metabolic versatility and redundancy in microbially diverse, dynamic hydrothermal sediments.</title>
        <authorList>
            <person name="Dombrowski N."/>
            <person name="Teske A."/>
            <person name="Baker B.J."/>
        </authorList>
    </citation>
    <scope>NUCLEOTIDE SEQUENCE [LARGE SCALE GENOMIC DNA]</scope>
    <source>
        <strain evidence="1">B7_G13</strain>
    </source>
</reference>
<organism evidence="1 2">
    <name type="scientific">Aerophobetes bacterium</name>
    <dbReference type="NCBI Taxonomy" id="2030807"/>
    <lineage>
        <taxon>Bacteria</taxon>
        <taxon>Candidatus Aerophobota</taxon>
    </lineage>
</organism>
<dbReference type="InterPro" id="IPR043519">
    <property type="entry name" value="NT_sf"/>
</dbReference>
<dbReference type="Gene3D" id="3.30.460.40">
    <property type="match status" value="1"/>
</dbReference>
<sequence length="191" mass="22356">MDFAAVFRFLIENFQREKIDFALIGGFALYASGIARTTRDIDLLISQKDVPKVKKIMLSHGYELLYESEDVSNYIGKNVKLGRVDFLHAHRKYSQAMLRRASFADIFGGKFKVKVLRIEDIIGLKVQSSSNDPERYHQDMSDIENLIRSNYKNLDIKLIREYFDLFNRGRELEDILRKIKDVKQAREERNA</sequence>
<dbReference type="AlphaFoldDB" id="A0A662D651"/>
<dbReference type="SUPFAM" id="SSF81301">
    <property type="entry name" value="Nucleotidyltransferase"/>
    <property type="match status" value="1"/>
</dbReference>
<dbReference type="Proteomes" id="UP000277457">
    <property type="component" value="Unassembled WGS sequence"/>
</dbReference>
<evidence type="ECO:0008006" key="3">
    <source>
        <dbReference type="Google" id="ProtNLM"/>
    </source>
</evidence>
<proteinExistence type="predicted"/>
<dbReference type="Pfam" id="PF14907">
    <property type="entry name" value="NTP_transf_5"/>
    <property type="match status" value="1"/>
</dbReference>
<gene>
    <name evidence="1" type="ORF">DRZ78_00680</name>
</gene>
<evidence type="ECO:0000313" key="1">
    <source>
        <dbReference type="EMBL" id="RLE08658.1"/>
    </source>
</evidence>
<comment type="caution">
    <text evidence="1">The sequence shown here is derived from an EMBL/GenBank/DDBJ whole genome shotgun (WGS) entry which is preliminary data.</text>
</comment>
<dbReference type="EMBL" id="QMPY01000013">
    <property type="protein sequence ID" value="RLE08658.1"/>
    <property type="molecule type" value="Genomic_DNA"/>
</dbReference>